<reference evidence="4 5" key="1">
    <citation type="submission" date="2017-06" db="EMBL/GenBank/DDBJ databases">
        <title>Draft genome sequence of nitrogen-fixing Kosakonia pseudosacchari strain NN143 isolated from sugarcane roots.</title>
        <authorList>
            <person name="Li Y."/>
            <person name="Li S."/>
            <person name="Lin L."/>
            <person name="Wu X."/>
            <person name="Yang L."/>
            <person name="Li Y."/>
            <person name="An Q."/>
        </authorList>
    </citation>
    <scope>NUCLEOTIDE SEQUENCE [LARGE SCALE GENOMIC DNA]</scope>
    <source>
        <strain evidence="4 5">NN143</strain>
    </source>
</reference>
<keyword evidence="2 4" id="KW-0378">Hydrolase</keyword>
<dbReference type="Gene3D" id="3.50.80.20">
    <property type="entry name" value="D-Ala-D-Ala carboxypeptidase C, peptidase S13"/>
    <property type="match status" value="1"/>
</dbReference>
<keyword evidence="5" id="KW-1185">Reference proteome</keyword>
<gene>
    <name evidence="4" type="ORF">BK796_11700</name>
</gene>
<comment type="similarity">
    <text evidence="1">Belongs to the peptidase S13 family.</text>
</comment>
<dbReference type="Proteomes" id="UP000219642">
    <property type="component" value="Unassembled WGS sequence"/>
</dbReference>
<dbReference type="EMBL" id="NITV01000006">
    <property type="protein sequence ID" value="PDO86103.1"/>
    <property type="molecule type" value="Genomic_DNA"/>
</dbReference>
<dbReference type="EC" id="3.4.16.4" evidence="4"/>
<dbReference type="InterPro" id="IPR012338">
    <property type="entry name" value="Beta-lactam/transpept-like"/>
</dbReference>
<dbReference type="Gene3D" id="3.40.710.10">
    <property type="entry name" value="DD-peptidase/beta-lactamase superfamily"/>
    <property type="match status" value="2"/>
</dbReference>
<evidence type="ECO:0000256" key="3">
    <source>
        <dbReference type="SAM" id="SignalP"/>
    </source>
</evidence>
<dbReference type="PANTHER" id="PTHR30023:SF0">
    <property type="entry name" value="PENICILLIN-SENSITIVE CARBOXYPEPTIDASE A"/>
    <property type="match status" value="1"/>
</dbReference>
<proteinExistence type="inferred from homology"/>
<dbReference type="SUPFAM" id="SSF56601">
    <property type="entry name" value="beta-lactamase/transpeptidase-like"/>
    <property type="match status" value="1"/>
</dbReference>
<evidence type="ECO:0000256" key="2">
    <source>
        <dbReference type="ARBA" id="ARBA00022801"/>
    </source>
</evidence>
<evidence type="ECO:0000313" key="4">
    <source>
        <dbReference type="EMBL" id="PDO86103.1"/>
    </source>
</evidence>
<dbReference type="NCBIfam" id="NF008322">
    <property type="entry name" value="PRK11113.1"/>
    <property type="match status" value="1"/>
</dbReference>
<dbReference type="PRINTS" id="PR00922">
    <property type="entry name" value="DADACBPTASE3"/>
</dbReference>
<feature type="signal peptide" evidence="3">
    <location>
        <begin position="1"/>
        <end position="20"/>
    </location>
</feature>
<dbReference type="RefSeq" id="WP_086870082.1">
    <property type="nucleotide sequence ID" value="NZ_CP063425.1"/>
</dbReference>
<dbReference type="GO" id="GO:0009002">
    <property type="term" value="F:serine-type D-Ala-D-Ala carboxypeptidase activity"/>
    <property type="evidence" value="ECO:0007669"/>
    <property type="project" value="UniProtKB-EC"/>
</dbReference>
<keyword evidence="4" id="KW-0645">Protease</keyword>
<organism evidence="4 5">
    <name type="scientific">Kosakonia pseudosacchari</name>
    <dbReference type="NCBI Taxonomy" id="1646340"/>
    <lineage>
        <taxon>Bacteria</taxon>
        <taxon>Pseudomonadati</taxon>
        <taxon>Pseudomonadota</taxon>
        <taxon>Gammaproteobacteria</taxon>
        <taxon>Enterobacterales</taxon>
        <taxon>Enterobacteriaceae</taxon>
        <taxon>Kosakonia</taxon>
    </lineage>
</organism>
<dbReference type="EC" id="3.4.21.-" evidence="4"/>
<keyword evidence="3" id="KW-0732">Signal</keyword>
<name>A0ABX4IRK9_9ENTR</name>
<comment type="caution">
    <text evidence="4">The sequence shown here is derived from an EMBL/GenBank/DDBJ whole genome shotgun (WGS) entry which is preliminary data.</text>
</comment>
<dbReference type="InterPro" id="IPR000667">
    <property type="entry name" value="Peptidase_S13"/>
</dbReference>
<evidence type="ECO:0000313" key="5">
    <source>
        <dbReference type="Proteomes" id="UP000219642"/>
    </source>
</evidence>
<sequence length="477" mass="51828">MRFSSFIIGLTTSIALNVQAANVDEYINQLPDGANLALMVQKVGAQAPEIDYHGKQMALPASTQKVITALAALLQLGPDFRFTTTLESKGSVDNGTLKGDLIARFGGDPTLKRQDIRNMVAVLKKSGVQKIEGNVLVDTSIFASHDKAPGWPWNDMTQCFSAPPAAAIVDRNCFSISLYSAQKPGDLAYIRIANYYPVNMFSQVRTIARGSAETQYCELDVVPGDLNRFTLTGCLPQRADPLPLAFAIQDGASYAGAILKAELNDAGITYTGTLLRQTQENEPGTVIASKQSVPLHDLLKQMLKKSDNMIADTVFRMIGHARFGVPGTWRAGSDAVRQILRQQAGVDLGNTIIADGSGLSRHNLLAPATMMQVLQYIAQHDTELNFISMLPLAGYDGSLQYRAGLHEAGVDGKVSAKTGSLQGVYNLAGFITTASGQRMAFVQYLSGYAVEPADQRNRRIPLVRFESRLYKDIYQNN</sequence>
<feature type="chain" id="PRO_5047269666" evidence="3">
    <location>
        <begin position="21"/>
        <end position="477"/>
    </location>
</feature>
<dbReference type="PANTHER" id="PTHR30023">
    <property type="entry name" value="D-ALANYL-D-ALANINE CARBOXYPEPTIDASE"/>
    <property type="match status" value="1"/>
</dbReference>
<keyword evidence="4" id="KW-0121">Carboxypeptidase</keyword>
<accession>A0ABX4IRK9</accession>
<dbReference type="Pfam" id="PF02113">
    <property type="entry name" value="Peptidase_S13"/>
    <property type="match status" value="1"/>
</dbReference>
<evidence type="ECO:0000256" key="1">
    <source>
        <dbReference type="ARBA" id="ARBA00006096"/>
    </source>
</evidence>
<dbReference type="NCBIfam" id="TIGR00666">
    <property type="entry name" value="PBP4"/>
    <property type="match status" value="1"/>
</dbReference>
<protein>
    <submittedName>
        <fullName evidence="4">Serine-type D-Ala-D-Ala carboxypeptidase</fullName>
        <ecNumber evidence="4">3.4.16.4</ecNumber>
        <ecNumber evidence="4">3.4.21.-</ecNumber>
    </submittedName>
</protein>